<dbReference type="GO" id="GO:0005524">
    <property type="term" value="F:ATP binding"/>
    <property type="evidence" value="ECO:0007669"/>
    <property type="project" value="UniProtKB-KW"/>
</dbReference>
<dbReference type="FunFam" id="3.40.50.300:FF:000340">
    <property type="entry name" value="Bloom syndrome, RecQ helicase"/>
    <property type="match status" value="1"/>
</dbReference>
<dbReference type="GO" id="GO:0005737">
    <property type="term" value="C:cytoplasm"/>
    <property type="evidence" value="ECO:0007669"/>
    <property type="project" value="TreeGrafter"/>
</dbReference>
<keyword evidence="4" id="KW-0547">Nucleotide-binding</keyword>
<evidence type="ECO:0000256" key="7">
    <source>
        <dbReference type="ARBA" id="ARBA00022840"/>
    </source>
</evidence>
<dbReference type="Gene3D" id="1.10.150.80">
    <property type="entry name" value="HRDC domain"/>
    <property type="match status" value="1"/>
</dbReference>
<evidence type="ECO:0000256" key="6">
    <source>
        <dbReference type="ARBA" id="ARBA00022806"/>
    </source>
</evidence>
<keyword evidence="6" id="KW-0347">Helicase</keyword>
<feature type="compositionally biased region" description="Polar residues" evidence="14">
    <location>
        <begin position="1369"/>
        <end position="1380"/>
    </location>
</feature>
<feature type="coiled-coil region" evidence="13">
    <location>
        <begin position="518"/>
        <end position="545"/>
    </location>
</feature>
<dbReference type="Pfam" id="PF00270">
    <property type="entry name" value="DEAD"/>
    <property type="match status" value="1"/>
</dbReference>
<feature type="compositionally biased region" description="Acidic residues" evidence="14">
    <location>
        <begin position="350"/>
        <end position="365"/>
    </location>
</feature>
<evidence type="ECO:0000256" key="10">
    <source>
        <dbReference type="ARBA" id="ARBA00023242"/>
    </source>
</evidence>
<dbReference type="InterPro" id="IPR004589">
    <property type="entry name" value="DNA_helicase_ATP-dep_RecQ"/>
</dbReference>
<feature type="region of interest" description="Disordered" evidence="14">
    <location>
        <begin position="675"/>
        <end position="698"/>
    </location>
</feature>
<dbReference type="SMART" id="SM00956">
    <property type="entry name" value="RQC"/>
    <property type="match status" value="1"/>
</dbReference>
<evidence type="ECO:0000256" key="14">
    <source>
        <dbReference type="SAM" id="MobiDB-lite"/>
    </source>
</evidence>
<feature type="compositionally biased region" description="Basic and acidic residues" evidence="14">
    <location>
        <begin position="207"/>
        <end position="217"/>
    </location>
</feature>
<dbReference type="PROSITE" id="PS51194">
    <property type="entry name" value="HELICASE_CTER"/>
    <property type="match status" value="1"/>
</dbReference>
<dbReference type="InterPro" id="IPR036388">
    <property type="entry name" value="WH-like_DNA-bd_sf"/>
</dbReference>
<reference evidence="18" key="2">
    <citation type="submission" date="2020-09" db="EMBL/GenBank/DDBJ databases">
        <title>Reference genome assembly for Australian Ascochyta lentis isolate Al4.</title>
        <authorList>
            <person name="Lee R.C."/>
            <person name="Farfan-Caceres L.M."/>
            <person name="Debler J.W."/>
            <person name="Williams A.H."/>
            <person name="Henares B.M."/>
        </authorList>
    </citation>
    <scope>NUCLEOTIDE SEQUENCE</scope>
    <source>
        <strain evidence="18">Al4</strain>
    </source>
</reference>
<proteinExistence type="inferred from homology"/>
<feature type="region of interest" description="Disordered" evidence="14">
    <location>
        <begin position="1590"/>
        <end position="1616"/>
    </location>
</feature>
<evidence type="ECO:0000313" key="18">
    <source>
        <dbReference type="EMBL" id="KAF9701858.1"/>
    </source>
</evidence>
<dbReference type="GO" id="GO:0006260">
    <property type="term" value="P:DNA replication"/>
    <property type="evidence" value="ECO:0007669"/>
    <property type="project" value="InterPro"/>
</dbReference>
<organism evidence="18 19">
    <name type="scientific">Ascochyta lentis</name>
    <dbReference type="NCBI Taxonomy" id="205686"/>
    <lineage>
        <taxon>Eukaryota</taxon>
        <taxon>Fungi</taxon>
        <taxon>Dikarya</taxon>
        <taxon>Ascomycota</taxon>
        <taxon>Pezizomycotina</taxon>
        <taxon>Dothideomycetes</taxon>
        <taxon>Pleosporomycetidae</taxon>
        <taxon>Pleosporales</taxon>
        <taxon>Pleosporineae</taxon>
        <taxon>Didymellaceae</taxon>
        <taxon>Ascochyta</taxon>
    </lineage>
</organism>
<dbReference type="InterPro" id="IPR027417">
    <property type="entry name" value="P-loop_NTPase"/>
</dbReference>
<dbReference type="GO" id="GO:0043138">
    <property type="term" value="F:3'-5' DNA helicase activity"/>
    <property type="evidence" value="ECO:0007669"/>
    <property type="project" value="UniProtKB-EC"/>
</dbReference>
<dbReference type="InterPro" id="IPR044876">
    <property type="entry name" value="HRDC_dom_sf"/>
</dbReference>
<dbReference type="InterPro" id="IPR002121">
    <property type="entry name" value="HRDC_dom"/>
</dbReference>
<dbReference type="GO" id="GO:0005634">
    <property type="term" value="C:nucleus"/>
    <property type="evidence" value="ECO:0007669"/>
    <property type="project" value="UniProtKB-SubCell"/>
</dbReference>
<dbReference type="EMBL" id="RZGK01000002">
    <property type="protein sequence ID" value="KAF9701858.1"/>
    <property type="molecule type" value="Genomic_DNA"/>
</dbReference>
<dbReference type="NCBIfam" id="TIGR00614">
    <property type="entry name" value="recQ_fam"/>
    <property type="match status" value="1"/>
</dbReference>
<dbReference type="InterPro" id="IPR014001">
    <property type="entry name" value="Helicase_ATP-bd"/>
</dbReference>
<keyword evidence="19" id="KW-1185">Reference proteome</keyword>
<dbReference type="PROSITE" id="PS50967">
    <property type="entry name" value="HRDC"/>
    <property type="match status" value="1"/>
</dbReference>
<evidence type="ECO:0000256" key="9">
    <source>
        <dbReference type="ARBA" id="ARBA00023235"/>
    </source>
</evidence>
<evidence type="ECO:0000259" key="15">
    <source>
        <dbReference type="PROSITE" id="PS50967"/>
    </source>
</evidence>
<evidence type="ECO:0000313" key="19">
    <source>
        <dbReference type="Proteomes" id="UP000651452"/>
    </source>
</evidence>
<comment type="cofactor">
    <cofactor evidence="1">
        <name>Zn(2+)</name>
        <dbReference type="ChEBI" id="CHEBI:29105"/>
    </cofactor>
</comment>
<evidence type="ECO:0000259" key="17">
    <source>
        <dbReference type="PROSITE" id="PS51194"/>
    </source>
</evidence>
<feature type="domain" description="Helicase C-terminal" evidence="17">
    <location>
        <begin position="1055"/>
        <end position="1199"/>
    </location>
</feature>
<dbReference type="Gene3D" id="3.40.50.300">
    <property type="entry name" value="P-loop containing nucleotide triphosphate hydrolases"/>
    <property type="match status" value="2"/>
</dbReference>
<feature type="compositionally biased region" description="Basic and acidic residues" evidence="14">
    <location>
        <begin position="84"/>
        <end position="93"/>
    </location>
</feature>
<dbReference type="Pfam" id="PF16124">
    <property type="entry name" value="RecQ_Zn_bind"/>
    <property type="match status" value="1"/>
</dbReference>
<dbReference type="InterPro" id="IPR036390">
    <property type="entry name" value="WH_DNA-bd_sf"/>
</dbReference>
<dbReference type="SMART" id="SM00487">
    <property type="entry name" value="DEXDc"/>
    <property type="match status" value="1"/>
</dbReference>
<feature type="domain" description="Helicase ATP-binding" evidence="16">
    <location>
        <begin position="843"/>
        <end position="1026"/>
    </location>
</feature>
<dbReference type="Pfam" id="PF00271">
    <property type="entry name" value="Helicase_C"/>
    <property type="match status" value="1"/>
</dbReference>
<dbReference type="InterPro" id="IPR018982">
    <property type="entry name" value="RQC_domain"/>
</dbReference>
<dbReference type="Pfam" id="PF09382">
    <property type="entry name" value="RQC"/>
    <property type="match status" value="1"/>
</dbReference>
<feature type="compositionally biased region" description="Gly residues" evidence="14">
    <location>
        <begin position="1707"/>
        <end position="1724"/>
    </location>
</feature>
<keyword evidence="8" id="KW-0238">DNA-binding</keyword>
<dbReference type="GO" id="GO:0006312">
    <property type="term" value="P:mitotic recombination"/>
    <property type="evidence" value="ECO:0007669"/>
    <property type="project" value="UniProtKB-ARBA"/>
</dbReference>
<sequence>MPPQHNLKQHLNWLLNAKPFIPPSVPLVAYSPDDSTDFNAPPEEASFYADAAINNVPAPAVQPALASTRPPPPPPPPRTLTRTKTVDIHKPPEAEGAEGDMARLRATPSNGRPRLMLAGVPPYDSTPSTSRRQQDDDNDNTYSRAPKDSRGGAAWVSAHESSSAAEPSTLRQPRVQVFDVEAIDLTGDDEVPSSPVPNHFNKGKKRKSDEYKEDLTRKRPPKPARKLPTQSPELMADEFPDIDDFVMRPDSPVPASPPPPYSTVALSKEQKQQEAIAAAEEDAGFVQWSEEEAPAAASRKRKSLSRVPSETLAPTRKLGRQTRSPSPMKFATVEPTRTPTTRRVGHAVLDSEDEDDDFGDLDVMELDLLPKSSPTKRTRKQTASRTPTKPSTQLQLPIRSPSKPARSVTPSDNKQCSIPTPDTTQSPRREELSPKKSQPKPLAVQALTQPVLSSSELSKDQKASIHRAIAFLIAPDGAHHLTSVTVAWEKAKTAFVEQVGLDDPDPHVRENLERLRPRKDAVEQLSSLKEKYDQTSTERDVLKKKVTDDIEDGIYEEADYSALRTTSKSLEDLEVQIHHYMGIAGIQQPKTAAKEPRKSAIKIEAIAPHHVVVEATQASPTRRKQNKPVDVGPGHVPQTQLPNQRIWSPSRHIRFAADQVVAPPPTARSTARYQEQSYHHQSRPEHVITRGSSGNESYHTAEDFGDIDFSDEENVFTEHMGPAPRVSSRSSGESDGGDEFGMENDDELLYEMDNMGNQESGHFDWRGDRANAAAPSRTREVLRETTVNKMHSQLKPPSPKKSAMIIPGKGVPGMNHPWSKDVRAALIHKFKLRGFRPGQLEAINATLAGEHCFVLMPTGGGKSLCYQLPSVIRSGKTRGVTIVVSPLLSLMEDQVESAMTRFKVQACLINGQTPSDEKKEIMDKLEKTEDPGKFIQLLYVTPEMLSKNQRMVSAFQRLHNRGQLARIVIDEAHCVSQWGHDFRPDYKALGDVVRQFPGIPIIALTATATQLVRADVRSNLGIESGRMFSQSFNRPNLSYEVLPKGKGMVNTFADLIKQRYHRKSGIIYCLSRKNCEEVAKKLSDLGVRAFHYHAGMAADERSEVQKKWQSNEYHVIVATIAFGMGIDKADVRYVIHHTMPKSLEGYYQETGRAGRDGKRSDCFLYYQFADTRMLRKMIDEGEGSREQKQRLHDMLRTVVQYCENKADCRRAQVLGYFSEPFDPANCNQTCDNCRSDASFVTKDLTEYAAMAIKLVSKVHEDNVTMHQCVDAFRGAKTAKIKKSGLEQFGWGFGIDLERGDNERIFQSLLESGALKEKSIVNKVGFATNYLHPATFRNDYETKRKQLKLQVRASPTKAPIKKRQTKKQQTDYPSTNVSSPVRATKRKIQDYAYQQQNEDSDDSHFAKPRHPTRDQKSRSRQAETFDDQFAQVRVAKPPRAAKQPKGLGKPITVDERTAGLNELEQDALHDFLNGAKSLRQVLTTNNGHRQAIFSDTVLREMGLRLPADLEEMKTIPGIRSEMVERYGKKFMLLINNTREMYGGIAPTSRSRAPQHQQVVEELSDGDYEEEDEEQVFDPNHQEQVLIDFTADSDGDVAPPAEDPESDYSYGESDDDEALHKSHHFTQPLDPEVEEFNNRLTQTVNANAATSKATASRRAPGASSSGPKKKGPYRKSGNFGGKGSFAGVKKRASSKATSSNAPAANRKPIGGGSRRGAGGGGNGWTGIMGMPT</sequence>
<dbReference type="SUPFAM" id="SSF52540">
    <property type="entry name" value="P-loop containing nucleoside triphosphate hydrolases"/>
    <property type="match status" value="1"/>
</dbReference>
<dbReference type="SUPFAM" id="SSF47819">
    <property type="entry name" value="HRDC-like"/>
    <property type="match status" value="1"/>
</dbReference>
<feature type="compositionally biased region" description="Pro residues" evidence="14">
    <location>
        <begin position="251"/>
        <end position="261"/>
    </location>
</feature>
<evidence type="ECO:0000256" key="8">
    <source>
        <dbReference type="ARBA" id="ARBA00023125"/>
    </source>
</evidence>
<gene>
    <name evidence="18" type="ORF">EKO04_000456</name>
</gene>
<keyword evidence="13" id="KW-0175">Coiled coil</keyword>
<dbReference type="PROSITE" id="PS51192">
    <property type="entry name" value="HELICASE_ATP_BIND_1"/>
    <property type="match status" value="1"/>
</dbReference>
<feature type="region of interest" description="Disordered" evidence="14">
    <location>
        <begin position="1636"/>
        <end position="1730"/>
    </location>
</feature>
<keyword evidence="10" id="KW-0539">Nucleus</keyword>
<keyword evidence="5" id="KW-0378">Hydrolase</keyword>
<dbReference type="SUPFAM" id="SSF46785">
    <property type="entry name" value="Winged helix' DNA-binding domain"/>
    <property type="match status" value="1"/>
</dbReference>
<dbReference type="InterPro" id="IPR011545">
    <property type="entry name" value="DEAD/DEAH_box_helicase_dom"/>
</dbReference>
<feature type="region of interest" description="Disordered" evidence="14">
    <location>
        <begin position="1347"/>
        <end position="1450"/>
    </location>
</feature>
<feature type="compositionally biased region" description="Polar residues" evidence="14">
    <location>
        <begin position="408"/>
        <end position="426"/>
    </location>
</feature>
<comment type="caution">
    <text evidence="18">The sequence shown here is derived from an EMBL/GenBank/DDBJ whole genome shotgun (WGS) entry which is preliminary data.</text>
</comment>
<dbReference type="CDD" id="cd18794">
    <property type="entry name" value="SF2_C_RecQ"/>
    <property type="match status" value="1"/>
</dbReference>
<evidence type="ECO:0000256" key="5">
    <source>
        <dbReference type="ARBA" id="ARBA00022801"/>
    </source>
</evidence>
<dbReference type="EC" id="5.6.2.4" evidence="12"/>
<comment type="similarity">
    <text evidence="3">Belongs to the helicase family. RecQ subfamily.</text>
</comment>
<name>A0A8H7MMP3_9PLEO</name>
<comment type="subcellular location">
    <subcellularLocation>
        <location evidence="2">Nucleus</location>
    </subcellularLocation>
</comment>
<dbReference type="PANTHER" id="PTHR13710:SF153">
    <property type="entry name" value="RECQ-LIKE DNA HELICASE BLM"/>
    <property type="match status" value="1"/>
</dbReference>
<feature type="compositionally biased region" description="Pro residues" evidence="14">
    <location>
        <begin position="69"/>
        <end position="78"/>
    </location>
</feature>
<feature type="compositionally biased region" description="Low complexity" evidence="14">
    <location>
        <begin position="1643"/>
        <end position="1664"/>
    </location>
</feature>
<evidence type="ECO:0000256" key="3">
    <source>
        <dbReference type="ARBA" id="ARBA00005446"/>
    </source>
</evidence>
<dbReference type="GO" id="GO:0003677">
    <property type="term" value="F:DNA binding"/>
    <property type="evidence" value="ECO:0007669"/>
    <property type="project" value="UniProtKB-KW"/>
</dbReference>
<dbReference type="OrthoDB" id="10261556at2759"/>
<reference evidence="18" key="1">
    <citation type="submission" date="2018-12" db="EMBL/GenBank/DDBJ databases">
        <authorList>
            <person name="Syme R.A."/>
            <person name="Farfan-Caceres L."/>
            <person name="Lichtenzveig J."/>
        </authorList>
    </citation>
    <scope>NUCLEOTIDE SEQUENCE</scope>
    <source>
        <strain evidence="18">Al4</strain>
    </source>
</reference>
<evidence type="ECO:0000256" key="4">
    <source>
        <dbReference type="ARBA" id="ARBA00022741"/>
    </source>
</evidence>
<evidence type="ECO:0000256" key="2">
    <source>
        <dbReference type="ARBA" id="ARBA00004123"/>
    </source>
</evidence>
<feature type="compositionally biased region" description="Acidic residues" evidence="14">
    <location>
        <begin position="1600"/>
        <end position="1615"/>
    </location>
</feature>
<dbReference type="PANTHER" id="PTHR13710">
    <property type="entry name" value="DNA HELICASE RECQ FAMILY MEMBER"/>
    <property type="match status" value="1"/>
</dbReference>
<dbReference type="Pfam" id="PF00570">
    <property type="entry name" value="HRDC"/>
    <property type="match status" value="1"/>
</dbReference>
<accession>A0A8H7MMP3</accession>
<feature type="region of interest" description="Disordered" evidence="14">
    <location>
        <begin position="616"/>
        <end position="642"/>
    </location>
</feature>
<dbReference type="InterPro" id="IPR002464">
    <property type="entry name" value="DNA/RNA_helicase_DEAH_CS"/>
</dbReference>
<dbReference type="GO" id="GO:0031422">
    <property type="term" value="C:RecQ family helicase-topoisomerase III complex"/>
    <property type="evidence" value="ECO:0007669"/>
    <property type="project" value="UniProtKB-ARBA"/>
</dbReference>
<feature type="compositionally biased region" description="Basic and acidic residues" evidence="14">
    <location>
        <begin position="1410"/>
        <end position="1422"/>
    </location>
</feature>
<dbReference type="Gene3D" id="1.10.10.10">
    <property type="entry name" value="Winged helix-like DNA-binding domain superfamily/Winged helix DNA-binding domain"/>
    <property type="match status" value="1"/>
</dbReference>
<feature type="compositionally biased region" description="Low complexity" evidence="14">
    <location>
        <begin position="153"/>
        <end position="168"/>
    </location>
</feature>
<dbReference type="InterPro" id="IPR032284">
    <property type="entry name" value="RecQ_Zn-bd"/>
</dbReference>
<feature type="domain" description="HRDC" evidence="15">
    <location>
        <begin position="1460"/>
        <end position="1543"/>
    </location>
</feature>
<keyword evidence="7" id="KW-0067">ATP-binding</keyword>
<evidence type="ECO:0000256" key="1">
    <source>
        <dbReference type="ARBA" id="ARBA00001947"/>
    </source>
</evidence>
<dbReference type="GO" id="GO:0000724">
    <property type="term" value="P:double-strand break repair via homologous recombination"/>
    <property type="evidence" value="ECO:0007669"/>
    <property type="project" value="UniProtKB-ARBA"/>
</dbReference>
<dbReference type="InterPro" id="IPR010997">
    <property type="entry name" value="HRDC-like_sf"/>
</dbReference>
<dbReference type="GO" id="GO:0000729">
    <property type="term" value="P:DNA double-strand break processing"/>
    <property type="evidence" value="ECO:0007669"/>
    <property type="project" value="UniProtKB-ARBA"/>
</dbReference>
<dbReference type="GO" id="GO:0009378">
    <property type="term" value="F:four-way junction helicase activity"/>
    <property type="evidence" value="ECO:0007669"/>
    <property type="project" value="TreeGrafter"/>
</dbReference>
<evidence type="ECO:0000256" key="13">
    <source>
        <dbReference type="SAM" id="Coils"/>
    </source>
</evidence>
<feature type="region of interest" description="Disordered" evidence="14">
    <location>
        <begin position="719"/>
        <end position="740"/>
    </location>
</feature>
<comment type="catalytic activity">
    <reaction evidence="11">
        <text>Couples ATP hydrolysis with the unwinding of duplex DNA by translocating in the 3'-5' direction.</text>
        <dbReference type="EC" id="5.6.2.4"/>
    </reaction>
</comment>
<dbReference type="FunFam" id="3.40.50.300:FF:000296">
    <property type="entry name" value="ATP-dependent DNA helicase RecQ"/>
    <property type="match status" value="1"/>
</dbReference>
<evidence type="ECO:0000256" key="12">
    <source>
        <dbReference type="ARBA" id="ARBA00034808"/>
    </source>
</evidence>
<evidence type="ECO:0000259" key="16">
    <source>
        <dbReference type="PROSITE" id="PS51192"/>
    </source>
</evidence>
<dbReference type="GO" id="GO:0031573">
    <property type="term" value="P:mitotic intra-S DNA damage checkpoint signaling"/>
    <property type="evidence" value="ECO:0007669"/>
    <property type="project" value="UniProtKB-ARBA"/>
</dbReference>
<feature type="compositionally biased region" description="Polar residues" evidence="14">
    <location>
        <begin position="383"/>
        <end position="395"/>
    </location>
</feature>
<protein>
    <recommendedName>
        <fullName evidence="12">DNA 3'-5' helicase</fullName>
        <ecNumber evidence="12">5.6.2.4</ecNumber>
    </recommendedName>
</protein>
<dbReference type="InterPro" id="IPR001650">
    <property type="entry name" value="Helicase_C-like"/>
</dbReference>
<dbReference type="GO" id="GO:0016787">
    <property type="term" value="F:hydrolase activity"/>
    <property type="evidence" value="ECO:0007669"/>
    <property type="project" value="UniProtKB-KW"/>
</dbReference>
<feature type="compositionally biased region" description="Acidic residues" evidence="14">
    <location>
        <begin position="235"/>
        <end position="244"/>
    </location>
</feature>
<dbReference type="PROSITE" id="PS00690">
    <property type="entry name" value="DEAH_ATP_HELICASE"/>
    <property type="match status" value="1"/>
</dbReference>
<dbReference type="Proteomes" id="UP000651452">
    <property type="component" value="Unassembled WGS sequence"/>
</dbReference>
<dbReference type="SMART" id="SM00490">
    <property type="entry name" value="HELICc"/>
    <property type="match status" value="1"/>
</dbReference>
<evidence type="ECO:0000256" key="11">
    <source>
        <dbReference type="ARBA" id="ARBA00034617"/>
    </source>
</evidence>
<feature type="region of interest" description="Disordered" evidence="14">
    <location>
        <begin position="59"/>
        <end position="447"/>
    </location>
</feature>
<dbReference type="CDD" id="cd17920">
    <property type="entry name" value="DEXHc_RecQ"/>
    <property type="match status" value="1"/>
</dbReference>
<keyword evidence="9" id="KW-0413">Isomerase</keyword>
<feature type="compositionally biased region" description="Acidic residues" evidence="14">
    <location>
        <begin position="279"/>
        <end position="293"/>
    </location>
</feature>